<sequence length="222" mass="23056">MKRGILAAALAAVLACGVAAGGTCAFASEGVGGAVLVVTGTASVSAAADGCTFSGVIETVGDDLEAASVRSGEVFAAVRSAFEQYGRVEEEHFSVYPMCGQGYTATRCLRFYSEQAEKAEEMRAALSAAGMTSLDGAVPFCKDDAAHRTEALRLAVEDAKSKATQLGAEGQLVRAEEMFCCMSRSVSPSGEVTYDATVRAVFARVPQGEGRRPDTQENRNAA</sequence>
<dbReference type="InterPro" id="IPR052022">
    <property type="entry name" value="26kDa_periplasmic_antigen"/>
</dbReference>
<gene>
    <name evidence="2" type="ORF">H9726_02580</name>
</gene>
<evidence type="ECO:0000313" key="3">
    <source>
        <dbReference type="Proteomes" id="UP000824025"/>
    </source>
</evidence>
<evidence type="ECO:0000256" key="1">
    <source>
        <dbReference type="SAM" id="SignalP"/>
    </source>
</evidence>
<accession>A0A9D2IHE1</accession>
<feature type="chain" id="PRO_5038536256" evidence="1">
    <location>
        <begin position="28"/>
        <end position="222"/>
    </location>
</feature>
<protein>
    <submittedName>
        <fullName evidence="2">SIMPL domain-containing protein</fullName>
    </submittedName>
</protein>
<reference evidence="2" key="2">
    <citation type="submission" date="2021-04" db="EMBL/GenBank/DDBJ databases">
        <authorList>
            <person name="Gilroy R."/>
        </authorList>
    </citation>
    <scope>NUCLEOTIDE SEQUENCE</scope>
    <source>
        <strain evidence="2">CHK192-19661</strain>
    </source>
</reference>
<dbReference type="PROSITE" id="PS51257">
    <property type="entry name" value="PROKAR_LIPOPROTEIN"/>
    <property type="match status" value="1"/>
</dbReference>
<comment type="caution">
    <text evidence="2">The sequence shown here is derived from an EMBL/GenBank/DDBJ whole genome shotgun (WGS) entry which is preliminary data.</text>
</comment>
<dbReference type="AlphaFoldDB" id="A0A9D2IHE1"/>
<organism evidence="2 3">
    <name type="scientific">Candidatus Borkfalkia avicola</name>
    <dbReference type="NCBI Taxonomy" id="2838503"/>
    <lineage>
        <taxon>Bacteria</taxon>
        <taxon>Bacillati</taxon>
        <taxon>Bacillota</taxon>
        <taxon>Clostridia</taxon>
        <taxon>Christensenellales</taxon>
        <taxon>Christensenellaceae</taxon>
        <taxon>Candidatus Borkfalkia</taxon>
    </lineage>
</organism>
<feature type="signal peptide" evidence="1">
    <location>
        <begin position="1"/>
        <end position="27"/>
    </location>
</feature>
<evidence type="ECO:0000313" key="2">
    <source>
        <dbReference type="EMBL" id="HIZ09354.1"/>
    </source>
</evidence>
<dbReference type="PANTHER" id="PTHR34387:SF2">
    <property type="entry name" value="SLR1258 PROTEIN"/>
    <property type="match status" value="1"/>
</dbReference>
<proteinExistence type="predicted"/>
<keyword evidence="1" id="KW-0732">Signal</keyword>
<name>A0A9D2IHE1_9FIRM</name>
<dbReference type="EMBL" id="DXCF01000014">
    <property type="protein sequence ID" value="HIZ09354.1"/>
    <property type="molecule type" value="Genomic_DNA"/>
</dbReference>
<dbReference type="Proteomes" id="UP000824025">
    <property type="component" value="Unassembled WGS sequence"/>
</dbReference>
<dbReference type="PANTHER" id="PTHR34387">
    <property type="entry name" value="SLR1258 PROTEIN"/>
    <property type="match status" value="1"/>
</dbReference>
<dbReference type="InterPro" id="IPR007497">
    <property type="entry name" value="SIMPL/DUF541"/>
</dbReference>
<reference evidence="2" key="1">
    <citation type="journal article" date="2021" name="PeerJ">
        <title>Extensive microbial diversity within the chicken gut microbiome revealed by metagenomics and culture.</title>
        <authorList>
            <person name="Gilroy R."/>
            <person name="Ravi A."/>
            <person name="Getino M."/>
            <person name="Pursley I."/>
            <person name="Horton D.L."/>
            <person name="Alikhan N.F."/>
            <person name="Baker D."/>
            <person name="Gharbi K."/>
            <person name="Hall N."/>
            <person name="Watson M."/>
            <person name="Adriaenssens E.M."/>
            <person name="Foster-Nyarko E."/>
            <person name="Jarju S."/>
            <person name="Secka A."/>
            <person name="Antonio M."/>
            <person name="Oren A."/>
            <person name="Chaudhuri R.R."/>
            <person name="La Ragione R."/>
            <person name="Hildebrand F."/>
            <person name="Pallen M.J."/>
        </authorList>
    </citation>
    <scope>NUCLEOTIDE SEQUENCE</scope>
    <source>
        <strain evidence="2">CHK192-19661</strain>
    </source>
</reference>
<dbReference type="GO" id="GO:0006974">
    <property type="term" value="P:DNA damage response"/>
    <property type="evidence" value="ECO:0007669"/>
    <property type="project" value="TreeGrafter"/>
</dbReference>
<dbReference type="Pfam" id="PF04402">
    <property type="entry name" value="SIMPL"/>
    <property type="match status" value="1"/>
</dbReference>